<proteinExistence type="predicted"/>
<dbReference type="InterPro" id="IPR002145">
    <property type="entry name" value="CopG"/>
</dbReference>
<dbReference type="EMBL" id="JBBPIX010000003">
    <property type="protein sequence ID" value="MEK6463576.1"/>
    <property type="molecule type" value="Genomic_DNA"/>
</dbReference>
<dbReference type="Pfam" id="PF01402">
    <property type="entry name" value="RHH_1"/>
    <property type="match status" value="1"/>
</dbReference>
<dbReference type="Proteomes" id="UP001367513">
    <property type="component" value="Unassembled WGS sequence"/>
</dbReference>
<evidence type="ECO:0000256" key="1">
    <source>
        <dbReference type="SAM" id="MobiDB-lite"/>
    </source>
</evidence>
<sequence>MTGSHHDVLAPSDRPVGDEPQQGGTPIKDDSTGVPVAPDTLHALEAAAEKQGVSPSQLVERLLETNAGTENRSVTQAPANKVSRLSVNINHDTYEAIQELARERGVTVTEAVRRLVGYGAIVYRSNRDGQDILLRRDGKTERVMLLD</sequence>
<evidence type="ECO:0000259" key="2">
    <source>
        <dbReference type="Pfam" id="PF01402"/>
    </source>
</evidence>
<organism evidence="3 4">
    <name type="scientific">Pseudonocardia alni subsp. carboxydivorans</name>
    <dbReference type="NCBI Taxonomy" id="415010"/>
    <lineage>
        <taxon>Bacteria</taxon>
        <taxon>Bacillati</taxon>
        <taxon>Actinomycetota</taxon>
        <taxon>Actinomycetes</taxon>
        <taxon>Pseudonocardiales</taxon>
        <taxon>Pseudonocardiaceae</taxon>
        <taxon>Pseudonocardia</taxon>
    </lineage>
</organism>
<accession>A0ABU9AB40</accession>
<evidence type="ECO:0000313" key="4">
    <source>
        <dbReference type="Proteomes" id="UP001367513"/>
    </source>
</evidence>
<evidence type="ECO:0000313" key="3">
    <source>
        <dbReference type="EMBL" id="MEK6463576.1"/>
    </source>
</evidence>
<comment type="caution">
    <text evidence="3">The sequence shown here is derived from an EMBL/GenBank/DDBJ whole genome shotgun (WGS) entry which is preliminary data.</text>
</comment>
<protein>
    <submittedName>
        <fullName evidence="3">Ribbon-helix-helix protein, CopG family</fullName>
    </submittedName>
</protein>
<reference evidence="3 4" key="1">
    <citation type="submission" date="2024-03" db="EMBL/GenBank/DDBJ databases">
        <title>Draft genome sequence of Pseudonocardia carboxydivorans JCM 14827.</title>
        <authorList>
            <person name="Duangmal K."/>
        </authorList>
    </citation>
    <scope>NUCLEOTIDE SEQUENCE [LARGE SCALE GENOMIC DNA]</scope>
    <source>
        <strain evidence="3 4">JCM 14827</strain>
    </source>
</reference>
<feature type="region of interest" description="Disordered" evidence="1">
    <location>
        <begin position="1"/>
        <end position="37"/>
    </location>
</feature>
<name>A0ABU9AB40_PSEA5</name>
<dbReference type="RefSeq" id="WP_346864568.1">
    <property type="nucleotide sequence ID" value="NZ_JBBPIX010000003.1"/>
</dbReference>
<gene>
    <name evidence="3" type="ORF">WG925_07490</name>
</gene>
<keyword evidence="4" id="KW-1185">Reference proteome</keyword>
<feature type="domain" description="Ribbon-helix-helix protein CopG" evidence="2">
    <location>
        <begin position="84"/>
        <end position="116"/>
    </location>
</feature>